<dbReference type="SUPFAM" id="SSF46689">
    <property type="entry name" value="Homeodomain-like"/>
    <property type="match status" value="1"/>
</dbReference>
<dbReference type="GO" id="GO:0003700">
    <property type="term" value="F:DNA-binding transcription factor activity"/>
    <property type="evidence" value="ECO:0007669"/>
    <property type="project" value="InterPro"/>
</dbReference>
<feature type="domain" description="HTH araC/xylS-type" evidence="5">
    <location>
        <begin position="450"/>
        <end position="542"/>
    </location>
</feature>
<dbReference type="Proteomes" id="UP000256512">
    <property type="component" value="Unassembled WGS sequence"/>
</dbReference>
<keyword evidence="7" id="KW-1185">Reference proteome</keyword>
<name>A0A3D9BJ15_9FLAO</name>
<dbReference type="PANTHER" id="PTHR43280">
    <property type="entry name" value="ARAC-FAMILY TRANSCRIPTIONAL REGULATOR"/>
    <property type="match status" value="1"/>
</dbReference>
<dbReference type="PANTHER" id="PTHR43280:SF34">
    <property type="entry name" value="ARAC-FAMILY TRANSCRIPTIONAL REGULATOR"/>
    <property type="match status" value="1"/>
</dbReference>
<dbReference type="PROSITE" id="PS01124">
    <property type="entry name" value="HTH_ARAC_FAMILY_2"/>
    <property type="match status" value="1"/>
</dbReference>
<evidence type="ECO:0000313" key="7">
    <source>
        <dbReference type="Proteomes" id="UP000256512"/>
    </source>
</evidence>
<evidence type="ECO:0000313" key="6">
    <source>
        <dbReference type="EMBL" id="REC53509.1"/>
    </source>
</evidence>
<keyword evidence="3" id="KW-0804">Transcription</keyword>
<keyword evidence="4" id="KW-1133">Transmembrane helix</keyword>
<keyword evidence="1" id="KW-0805">Transcription regulation</keyword>
<gene>
    <name evidence="6" type="ORF">DRF62_13375</name>
</gene>
<dbReference type="GO" id="GO:0043565">
    <property type="term" value="F:sequence-specific DNA binding"/>
    <property type="evidence" value="ECO:0007669"/>
    <property type="project" value="InterPro"/>
</dbReference>
<dbReference type="Gene3D" id="1.25.40.10">
    <property type="entry name" value="Tetratricopeptide repeat domain"/>
    <property type="match status" value="1"/>
</dbReference>
<keyword evidence="2" id="KW-0238">DNA-binding</keyword>
<sequence>MEIVVKNKKENHFNCKKTLKNNVFLLFLIVLYPLFIHGQKGPDFSLLTDKSFQKLYQNPEDCINYSQSILISDKNPEHKIVLRNILSQSYAMQGNYVQSLNIYNQKEEDIVKDGQLYFIHLFSEYSLADQYQNLGLYNQSKKIISNILQNRDLVKSRDVKVKTTIAKLYQLQAINFGIARNYQEALQNLNISDQYLTGNNKENIILTWENKIFRASYLIRQNKLEEAKKLLDEVINEVKHNGNYPFLTAFAYENLSRYYFQKEDYDTAIKSLDTGLLQIEDLPYNNIKIVFYELLTRNYLALNNDGKYYYYNNLYTDLKAKLDTNKKEGIQYIVKLVETYNKKNFEIQKQNKIRQFRNTTIIVLFFVLGIAAYFLYESRRSKDLKKQLAFFEKQKEREISMQIQADKLKDDIEKHKDQKSAEKETPKVSKEKEDEILQKLKDWELSTNFLSKNMSISILSAQTEINTKYLSEVINSNKGKNFNGYINELRINHIAGLLKNDPAFLNYKVSYLAEYSGFSSHGAFTNVFKSITGMSPNHYIQEIIKNKRS</sequence>
<reference evidence="6 7" key="1">
    <citation type="journal article" date="2006" name="Int. J. Syst. Evol. Microbiol.">
        <title>Chryseobacterium piscium sp. nov., isolated from fish of the South Atlantic Ocean off South Africa.</title>
        <authorList>
            <person name="de Beer H."/>
            <person name="Hugo C.J."/>
            <person name="Jooste P.J."/>
            <person name="Vancanneyt M."/>
            <person name="Coenye T."/>
            <person name="Vandamme P."/>
        </authorList>
    </citation>
    <scope>NUCLEOTIDE SEQUENCE [LARGE SCALE GENOMIC DNA]</scope>
    <source>
        <strain evidence="6 7">CCUG 51923</strain>
    </source>
</reference>
<dbReference type="Gene3D" id="1.10.10.60">
    <property type="entry name" value="Homeodomain-like"/>
    <property type="match status" value="2"/>
</dbReference>
<proteinExistence type="predicted"/>
<dbReference type="AlphaFoldDB" id="A0A3D9BJ15"/>
<dbReference type="InterPro" id="IPR011990">
    <property type="entry name" value="TPR-like_helical_dom_sf"/>
</dbReference>
<dbReference type="SUPFAM" id="SSF48452">
    <property type="entry name" value="TPR-like"/>
    <property type="match status" value="1"/>
</dbReference>
<keyword evidence="4" id="KW-0472">Membrane</keyword>
<dbReference type="SMART" id="SM00342">
    <property type="entry name" value="HTH_ARAC"/>
    <property type="match status" value="1"/>
</dbReference>
<organism evidence="6 7">
    <name type="scientific">Chryseobacterium piscium</name>
    <dbReference type="NCBI Taxonomy" id="333702"/>
    <lineage>
        <taxon>Bacteria</taxon>
        <taxon>Pseudomonadati</taxon>
        <taxon>Bacteroidota</taxon>
        <taxon>Flavobacteriia</taxon>
        <taxon>Flavobacteriales</taxon>
        <taxon>Weeksellaceae</taxon>
        <taxon>Chryseobacterium group</taxon>
        <taxon>Chryseobacterium</taxon>
    </lineage>
</organism>
<evidence type="ECO:0000256" key="3">
    <source>
        <dbReference type="ARBA" id="ARBA00023163"/>
    </source>
</evidence>
<evidence type="ECO:0000256" key="1">
    <source>
        <dbReference type="ARBA" id="ARBA00023015"/>
    </source>
</evidence>
<dbReference type="InterPro" id="IPR009057">
    <property type="entry name" value="Homeodomain-like_sf"/>
</dbReference>
<accession>A0A3D9BJ15</accession>
<dbReference type="Pfam" id="PF12833">
    <property type="entry name" value="HTH_18"/>
    <property type="match status" value="1"/>
</dbReference>
<keyword evidence="4" id="KW-0812">Transmembrane</keyword>
<feature type="transmembrane region" description="Helical" evidence="4">
    <location>
        <begin position="21"/>
        <end position="38"/>
    </location>
</feature>
<dbReference type="InterPro" id="IPR018060">
    <property type="entry name" value="HTH_AraC"/>
</dbReference>
<feature type="transmembrane region" description="Helical" evidence="4">
    <location>
        <begin position="356"/>
        <end position="376"/>
    </location>
</feature>
<evidence type="ECO:0000256" key="2">
    <source>
        <dbReference type="ARBA" id="ARBA00023125"/>
    </source>
</evidence>
<protein>
    <submittedName>
        <fullName evidence="6">AraC family transcriptional regulator</fullName>
    </submittedName>
</protein>
<evidence type="ECO:0000256" key="4">
    <source>
        <dbReference type="SAM" id="Phobius"/>
    </source>
</evidence>
<evidence type="ECO:0000259" key="5">
    <source>
        <dbReference type="PROSITE" id="PS01124"/>
    </source>
</evidence>
<dbReference type="EMBL" id="QNVS01000043">
    <property type="protein sequence ID" value="REC53509.1"/>
    <property type="molecule type" value="Genomic_DNA"/>
</dbReference>
<comment type="caution">
    <text evidence="6">The sequence shown here is derived from an EMBL/GenBank/DDBJ whole genome shotgun (WGS) entry which is preliminary data.</text>
</comment>